<evidence type="ECO:0000313" key="2">
    <source>
        <dbReference type="Proteomes" id="UP000250235"/>
    </source>
</evidence>
<dbReference type="EMBL" id="KV012837">
    <property type="protein sequence ID" value="KZV24339.1"/>
    <property type="molecule type" value="Genomic_DNA"/>
</dbReference>
<dbReference type="Proteomes" id="UP000250235">
    <property type="component" value="Unassembled WGS sequence"/>
</dbReference>
<dbReference type="GO" id="GO:0005524">
    <property type="term" value="F:ATP binding"/>
    <property type="evidence" value="ECO:0007669"/>
    <property type="project" value="UniProtKB-KW"/>
</dbReference>
<name>A0A2Z7AXZ8_9LAMI</name>
<evidence type="ECO:0000313" key="1">
    <source>
        <dbReference type="EMBL" id="KZV24339.1"/>
    </source>
</evidence>
<organism evidence="1 2">
    <name type="scientific">Dorcoceras hygrometricum</name>
    <dbReference type="NCBI Taxonomy" id="472368"/>
    <lineage>
        <taxon>Eukaryota</taxon>
        <taxon>Viridiplantae</taxon>
        <taxon>Streptophyta</taxon>
        <taxon>Embryophyta</taxon>
        <taxon>Tracheophyta</taxon>
        <taxon>Spermatophyta</taxon>
        <taxon>Magnoliopsida</taxon>
        <taxon>eudicotyledons</taxon>
        <taxon>Gunneridae</taxon>
        <taxon>Pentapetalae</taxon>
        <taxon>asterids</taxon>
        <taxon>lamiids</taxon>
        <taxon>Lamiales</taxon>
        <taxon>Gesneriaceae</taxon>
        <taxon>Didymocarpoideae</taxon>
        <taxon>Trichosporeae</taxon>
        <taxon>Loxocarpinae</taxon>
        <taxon>Dorcoceras</taxon>
    </lineage>
</organism>
<keyword evidence="2" id="KW-1185">Reference proteome</keyword>
<proteinExistence type="predicted"/>
<dbReference type="AlphaFoldDB" id="A0A2Z7AXZ8"/>
<sequence>MTSSVTSSFSRSYSGMDQQRASTSSWYLELAIAKRCRVNKLERQRFAFARRDQQMKRRKRKRRHSAGRVCVVNQSQDSVATQRFPDAVFAYPVTGIPGAKKRRSSEAQQLKNESAAKQLTTYEELSKTDRSVALKWKEVKIAIWSAEQFWNLSNVKKFNRGYLYSRNAIEEKRRVDEKIRGSSVGATTTMWSLGVLTAAGRGIGSVHVVVGSNLLVEPSEVEEGEM</sequence>
<accession>A0A2Z7AXZ8</accession>
<keyword evidence="1" id="KW-0067">ATP-binding</keyword>
<keyword evidence="1" id="KW-0547">Nucleotide-binding</keyword>
<reference evidence="1 2" key="1">
    <citation type="journal article" date="2015" name="Proc. Natl. Acad. Sci. U.S.A.">
        <title>The resurrection genome of Boea hygrometrica: A blueprint for survival of dehydration.</title>
        <authorList>
            <person name="Xiao L."/>
            <person name="Yang G."/>
            <person name="Zhang L."/>
            <person name="Yang X."/>
            <person name="Zhao S."/>
            <person name="Ji Z."/>
            <person name="Zhou Q."/>
            <person name="Hu M."/>
            <person name="Wang Y."/>
            <person name="Chen M."/>
            <person name="Xu Y."/>
            <person name="Jin H."/>
            <person name="Xiao X."/>
            <person name="Hu G."/>
            <person name="Bao F."/>
            <person name="Hu Y."/>
            <person name="Wan P."/>
            <person name="Li L."/>
            <person name="Deng X."/>
            <person name="Kuang T."/>
            <person name="Xiang C."/>
            <person name="Zhu J.K."/>
            <person name="Oliver M.J."/>
            <person name="He Y."/>
        </authorList>
    </citation>
    <scope>NUCLEOTIDE SEQUENCE [LARGE SCALE GENOMIC DNA]</scope>
    <source>
        <strain evidence="2">cv. XS01</strain>
    </source>
</reference>
<protein>
    <submittedName>
        <fullName evidence="1">ATP-binding cassette transporter</fullName>
    </submittedName>
</protein>
<gene>
    <name evidence="1" type="ORF">F511_25587</name>
</gene>